<dbReference type="InterPro" id="IPR035965">
    <property type="entry name" value="PAS-like_dom_sf"/>
</dbReference>
<dbReference type="InterPro" id="IPR052163">
    <property type="entry name" value="DGC-Regulatory_Protein"/>
</dbReference>
<dbReference type="InterPro" id="IPR000014">
    <property type="entry name" value="PAS"/>
</dbReference>
<dbReference type="InterPro" id="IPR013656">
    <property type="entry name" value="PAS_4"/>
</dbReference>
<dbReference type="NCBIfam" id="TIGR00229">
    <property type="entry name" value="sensory_box"/>
    <property type="match status" value="1"/>
</dbReference>
<proteinExistence type="predicted"/>
<feature type="domain" description="PAC" evidence="3">
    <location>
        <begin position="359"/>
        <end position="411"/>
    </location>
</feature>
<dbReference type="InterPro" id="IPR001610">
    <property type="entry name" value="PAC"/>
</dbReference>
<feature type="domain" description="GGDEF" evidence="4">
    <location>
        <begin position="443"/>
        <end position="577"/>
    </location>
</feature>
<dbReference type="SMART" id="SM00086">
    <property type="entry name" value="PAC"/>
    <property type="match status" value="2"/>
</dbReference>
<dbReference type="InterPro" id="IPR000700">
    <property type="entry name" value="PAS-assoc_C"/>
</dbReference>
<dbReference type="EMBL" id="PKUN01000002">
    <property type="protein sequence ID" value="PLX63078.1"/>
    <property type="molecule type" value="Genomic_DNA"/>
</dbReference>
<comment type="caution">
    <text evidence="5">The sequence shown here is derived from an EMBL/GenBank/DDBJ whole genome shotgun (WGS) entry which is preliminary data.</text>
</comment>
<dbReference type="STRING" id="1111735.GCA_000428045_02789"/>
<reference evidence="5 6" key="1">
    <citation type="submission" date="2017-11" db="EMBL/GenBank/DDBJ databases">
        <title>Genome-resolved metagenomics identifies genetic mobility, metabolic interactions, and unexpected diversity in perchlorate-reducing communities.</title>
        <authorList>
            <person name="Barnum T.P."/>
            <person name="Figueroa I.A."/>
            <person name="Carlstrom C.I."/>
            <person name="Lucas L.N."/>
            <person name="Engelbrektson A.L."/>
            <person name="Coates J.D."/>
        </authorList>
    </citation>
    <scope>NUCLEOTIDE SEQUENCE [LARGE SCALE GENOMIC DNA]</scope>
    <source>
        <strain evidence="5">BM301</strain>
    </source>
</reference>
<evidence type="ECO:0000313" key="5">
    <source>
        <dbReference type="EMBL" id="PLX63078.1"/>
    </source>
</evidence>
<comment type="cofactor">
    <cofactor evidence="1">
        <name>Mg(2+)</name>
        <dbReference type="ChEBI" id="CHEBI:18420"/>
    </cofactor>
</comment>
<dbReference type="SUPFAM" id="SSF55073">
    <property type="entry name" value="Nucleotide cyclase"/>
    <property type="match status" value="1"/>
</dbReference>
<dbReference type="Proteomes" id="UP000235015">
    <property type="component" value="Unassembled WGS sequence"/>
</dbReference>
<evidence type="ECO:0000259" key="2">
    <source>
        <dbReference type="PROSITE" id="PS50112"/>
    </source>
</evidence>
<evidence type="ECO:0000259" key="3">
    <source>
        <dbReference type="PROSITE" id="PS50113"/>
    </source>
</evidence>
<dbReference type="CDD" id="cd00130">
    <property type="entry name" value="PAS"/>
    <property type="match status" value="1"/>
</dbReference>
<gene>
    <name evidence="5" type="ORF">C0630_02650</name>
</gene>
<organism evidence="5 6">
    <name type="scientific">Sedimenticola selenatireducens</name>
    <dbReference type="NCBI Taxonomy" id="191960"/>
    <lineage>
        <taxon>Bacteria</taxon>
        <taxon>Pseudomonadati</taxon>
        <taxon>Pseudomonadota</taxon>
        <taxon>Gammaproteobacteria</taxon>
        <taxon>Chromatiales</taxon>
        <taxon>Sedimenticolaceae</taxon>
        <taxon>Sedimenticola</taxon>
    </lineage>
</organism>
<dbReference type="PANTHER" id="PTHR46663:SF3">
    <property type="entry name" value="SLL0267 PROTEIN"/>
    <property type="match status" value="1"/>
</dbReference>
<dbReference type="SMART" id="SM00091">
    <property type="entry name" value="PAS"/>
    <property type="match status" value="2"/>
</dbReference>
<dbReference type="InterPro" id="IPR029787">
    <property type="entry name" value="Nucleotide_cyclase"/>
</dbReference>
<feature type="domain" description="PAS" evidence="2">
    <location>
        <begin position="286"/>
        <end position="332"/>
    </location>
</feature>
<dbReference type="SMART" id="SM00267">
    <property type="entry name" value="GGDEF"/>
    <property type="match status" value="1"/>
</dbReference>
<dbReference type="Pfam" id="PF08448">
    <property type="entry name" value="PAS_4"/>
    <property type="match status" value="1"/>
</dbReference>
<dbReference type="SUPFAM" id="SSF55785">
    <property type="entry name" value="PYP-like sensor domain (PAS domain)"/>
    <property type="match status" value="2"/>
</dbReference>
<dbReference type="Pfam" id="PF00990">
    <property type="entry name" value="GGDEF"/>
    <property type="match status" value="1"/>
</dbReference>
<dbReference type="InterPro" id="IPR043128">
    <property type="entry name" value="Rev_trsase/Diguanyl_cyclase"/>
</dbReference>
<dbReference type="Gene3D" id="3.30.450.20">
    <property type="entry name" value="PAS domain"/>
    <property type="match status" value="2"/>
</dbReference>
<dbReference type="Pfam" id="PF13426">
    <property type="entry name" value="PAS_9"/>
    <property type="match status" value="1"/>
</dbReference>
<evidence type="ECO:0000256" key="1">
    <source>
        <dbReference type="ARBA" id="ARBA00001946"/>
    </source>
</evidence>
<accession>A0A2N6D084</accession>
<dbReference type="PROSITE" id="PS50113">
    <property type="entry name" value="PAC"/>
    <property type="match status" value="2"/>
</dbReference>
<dbReference type="PROSITE" id="PS50112">
    <property type="entry name" value="PAS"/>
    <property type="match status" value="1"/>
</dbReference>
<feature type="domain" description="PAC" evidence="3">
    <location>
        <begin position="237"/>
        <end position="289"/>
    </location>
</feature>
<evidence type="ECO:0000259" key="4">
    <source>
        <dbReference type="PROSITE" id="PS50887"/>
    </source>
</evidence>
<evidence type="ECO:0008006" key="7">
    <source>
        <dbReference type="Google" id="ProtNLM"/>
    </source>
</evidence>
<protein>
    <recommendedName>
        <fullName evidence="7">Diguanylate cyclase</fullName>
    </recommendedName>
</protein>
<sequence length="577" mass="65142">MDQFNQAHILLAGTADTANQFFRHAAKAIAVASESRWGGIGFSKPESSEIEVVALWDGEGWGDPFLIQIPGSPCELVYQTTPENMHVYFADGLQDTFSTCDLLKSLGAESYRGQAFYGEDRRIAGHIFALDDKPQPDSAGVRFFFDLLSRRMSTELRRFNQQNTLRRYTNMIAITRNMMSFIDRTYTYRAVSQGYVDTFNAPHEKLIGKRVDEIHGHELFQTVLKPLLDSSFQGESINTRHWIYPPDMAPKYIDVWQTPYVEADGTISGTVVSGHDITEQKAIEETLQKLSLAITHSPVLTVITDPNGVIEYVSPIVEKITGYRPEEVIGKTPSLFKSGRTDRKLYRELWLAIKNKRPWQGELENRRKSGEYYWESISIAPVLNERAELVAFVGISMDVSERKQMEQQLKELASTDPLTGIFNRRHFMEEVESQLAYSKRYQTPLSCMIIDIDHFKQLNDNGGHALGDEAILKFAEVTHETIRVVDVFGRMGGDEFAIALPDTDDREALVLAERLKEKVSKLTIQNNLHSSQMTISIGLATFPSHGDISESVNKLLSRADKALYEAKRGGRNLVGIA</sequence>
<dbReference type="InterPro" id="IPR000160">
    <property type="entry name" value="GGDEF_dom"/>
</dbReference>
<dbReference type="CDD" id="cd01949">
    <property type="entry name" value="GGDEF"/>
    <property type="match status" value="1"/>
</dbReference>
<dbReference type="FunFam" id="3.30.70.270:FF:000001">
    <property type="entry name" value="Diguanylate cyclase domain protein"/>
    <property type="match status" value="1"/>
</dbReference>
<dbReference type="AlphaFoldDB" id="A0A2N6D084"/>
<dbReference type="PROSITE" id="PS50887">
    <property type="entry name" value="GGDEF"/>
    <property type="match status" value="1"/>
</dbReference>
<dbReference type="PANTHER" id="PTHR46663">
    <property type="entry name" value="DIGUANYLATE CYCLASE DGCT-RELATED"/>
    <property type="match status" value="1"/>
</dbReference>
<dbReference type="NCBIfam" id="TIGR00254">
    <property type="entry name" value="GGDEF"/>
    <property type="match status" value="1"/>
</dbReference>
<dbReference type="Gene3D" id="3.30.70.270">
    <property type="match status" value="1"/>
</dbReference>
<evidence type="ECO:0000313" key="6">
    <source>
        <dbReference type="Proteomes" id="UP000235015"/>
    </source>
</evidence>
<dbReference type="GO" id="GO:0003824">
    <property type="term" value="F:catalytic activity"/>
    <property type="evidence" value="ECO:0007669"/>
    <property type="project" value="UniProtKB-ARBA"/>
</dbReference>
<dbReference type="RefSeq" id="WP_273437657.1">
    <property type="nucleotide sequence ID" value="NZ_PKUN01000002.1"/>
</dbReference>
<name>A0A2N6D084_9GAMM</name>